<dbReference type="SUPFAM" id="SSF82282">
    <property type="entry name" value="Homocysteine S-methyltransferase"/>
    <property type="match status" value="1"/>
</dbReference>
<dbReference type="InterPro" id="IPR036589">
    <property type="entry name" value="HCY_dom_sf"/>
</dbReference>
<evidence type="ECO:0000313" key="7">
    <source>
        <dbReference type="EMBL" id="KAJ5556991.1"/>
    </source>
</evidence>
<keyword evidence="1" id="KW-0489">Methyltransferase</keyword>
<evidence type="ECO:0000259" key="6">
    <source>
        <dbReference type="PROSITE" id="PS50970"/>
    </source>
</evidence>
<name>A0AAD6D708_9EURO</name>
<dbReference type="PANTHER" id="PTHR46015">
    <property type="entry name" value="ZGC:172121"/>
    <property type="match status" value="1"/>
</dbReference>
<dbReference type="GO" id="GO:0046872">
    <property type="term" value="F:metal ion binding"/>
    <property type="evidence" value="ECO:0007669"/>
    <property type="project" value="UniProtKB-KW"/>
</dbReference>
<dbReference type="Proteomes" id="UP001220324">
    <property type="component" value="Unassembled WGS sequence"/>
</dbReference>
<dbReference type="InterPro" id="IPR003726">
    <property type="entry name" value="HCY_dom"/>
</dbReference>
<keyword evidence="4" id="KW-0862">Zinc</keyword>
<comment type="caution">
    <text evidence="7">The sequence shown here is derived from an EMBL/GenBank/DDBJ whole genome shotgun (WGS) entry which is preliminary data.</text>
</comment>
<dbReference type="GO" id="GO:0032259">
    <property type="term" value="P:methylation"/>
    <property type="evidence" value="ECO:0007669"/>
    <property type="project" value="UniProtKB-KW"/>
</dbReference>
<dbReference type="GO" id="GO:0033528">
    <property type="term" value="P:S-methylmethionine cycle"/>
    <property type="evidence" value="ECO:0007669"/>
    <property type="project" value="TreeGrafter"/>
</dbReference>
<dbReference type="EMBL" id="JAQIZZ010000001">
    <property type="protein sequence ID" value="KAJ5556991.1"/>
    <property type="molecule type" value="Genomic_DNA"/>
</dbReference>
<evidence type="ECO:0000256" key="3">
    <source>
        <dbReference type="ARBA" id="ARBA00022723"/>
    </source>
</evidence>
<gene>
    <name evidence="7" type="ORF">N7494_000906</name>
</gene>
<keyword evidence="2" id="KW-0808">Transferase</keyword>
<proteinExistence type="predicted"/>
<dbReference type="GO" id="GO:0008898">
    <property type="term" value="F:S-adenosylmethionine-homocysteine S-methyltransferase activity"/>
    <property type="evidence" value="ECO:0007669"/>
    <property type="project" value="TreeGrafter"/>
</dbReference>
<keyword evidence="3" id="KW-0479">Metal-binding</keyword>
<evidence type="ECO:0000256" key="1">
    <source>
        <dbReference type="ARBA" id="ARBA00022603"/>
    </source>
</evidence>
<evidence type="ECO:0000256" key="4">
    <source>
        <dbReference type="ARBA" id="ARBA00022833"/>
    </source>
</evidence>
<dbReference type="Pfam" id="PF02574">
    <property type="entry name" value="S-methyl_trans"/>
    <property type="match status" value="1"/>
</dbReference>
<feature type="domain" description="Hcy-binding" evidence="6">
    <location>
        <begin position="1"/>
        <end position="332"/>
    </location>
</feature>
<dbReference type="PROSITE" id="PS50970">
    <property type="entry name" value="HCY"/>
    <property type="match status" value="1"/>
</dbReference>
<dbReference type="Gene3D" id="3.20.20.330">
    <property type="entry name" value="Homocysteine-binding-like domain"/>
    <property type="match status" value="1"/>
</dbReference>
<evidence type="ECO:0000256" key="2">
    <source>
        <dbReference type="ARBA" id="ARBA00022679"/>
    </source>
</evidence>
<protein>
    <submittedName>
        <fullName evidence="7">Homocysteine S-methyltransferase</fullName>
    </submittedName>
</protein>
<organism evidence="7 8">
    <name type="scientific">Penicillium frequentans</name>
    <dbReference type="NCBI Taxonomy" id="3151616"/>
    <lineage>
        <taxon>Eukaryota</taxon>
        <taxon>Fungi</taxon>
        <taxon>Dikarya</taxon>
        <taxon>Ascomycota</taxon>
        <taxon>Pezizomycotina</taxon>
        <taxon>Eurotiomycetes</taxon>
        <taxon>Eurotiomycetidae</taxon>
        <taxon>Eurotiales</taxon>
        <taxon>Aspergillaceae</taxon>
        <taxon>Penicillium</taxon>
    </lineage>
</organism>
<evidence type="ECO:0000256" key="5">
    <source>
        <dbReference type="PROSITE-ProRule" id="PRU00333"/>
    </source>
</evidence>
<sequence length="335" mass="37768">MAPGILILDGGLGTSLIRKYNVKFTDDMPLWTSHLVFSNRETLLQCQRDFGNLPVDILLTATYQISNDAFAKTRTKEFPKGVPSTHIPDIINDVVRVAEEAKQDTAKLALSVGPYGAIMKPSQEYSGEYDKAHSSMESLQAWHTKRLKLFTGITDIRSRLGYISFETLPRSDEIKAMRKALDATVELAEIPFWTTCVYPDDKMTLPSGESVREAIDAIKPMGVGINCTNVWKLDELLREYENAISDMIREGQVQQWPALVLYPDGVNGEKFNYDTMRWELPEDERYTIKIPWEEQVAQVVRATQNRGNWPQVVVGGCCLSTSDAIGRLRSLLISE</sequence>
<dbReference type="InterPro" id="IPR051486">
    <property type="entry name" value="Hcy_S-methyltransferase"/>
</dbReference>
<accession>A0AAD6D708</accession>
<reference evidence="7 8" key="1">
    <citation type="journal article" date="2023" name="IMA Fungus">
        <title>Comparative genomic study of the Penicillium genus elucidates a diverse pangenome and 15 lateral gene transfer events.</title>
        <authorList>
            <person name="Petersen C."/>
            <person name="Sorensen T."/>
            <person name="Nielsen M.R."/>
            <person name="Sondergaard T.E."/>
            <person name="Sorensen J.L."/>
            <person name="Fitzpatrick D.A."/>
            <person name="Frisvad J.C."/>
            <person name="Nielsen K.L."/>
        </authorList>
    </citation>
    <scope>NUCLEOTIDE SEQUENCE [LARGE SCALE GENOMIC DNA]</scope>
    <source>
        <strain evidence="7 8">IBT 35679</strain>
    </source>
</reference>
<comment type="caution">
    <text evidence="5">Lacks conserved residue(s) required for the propagation of feature annotation.</text>
</comment>
<dbReference type="PANTHER" id="PTHR46015:SF1">
    <property type="entry name" value="HOMOCYSTEINE S-METHYLTRANSFERASE-LIKE ISOFORM 1"/>
    <property type="match status" value="1"/>
</dbReference>
<dbReference type="GO" id="GO:0009086">
    <property type="term" value="P:methionine biosynthetic process"/>
    <property type="evidence" value="ECO:0007669"/>
    <property type="project" value="TreeGrafter"/>
</dbReference>
<evidence type="ECO:0000313" key="8">
    <source>
        <dbReference type="Proteomes" id="UP001220324"/>
    </source>
</evidence>
<keyword evidence="8" id="KW-1185">Reference proteome</keyword>
<dbReference type="AlphaFoldDB" id="A0AAD6D708"/>